<dbReference type="InterPro" id="IPR026444">
    <property type="entry name" value="Secre_tail"/>
</dbReference>
<feature type="chain" id="PRO_5047001699" evidence="9">
    <location>
        <begin position="28"/>
        <end position="1212"/>
    </location>
</feature>
<dbReference type="SUPFAM" id="SSF141072">
    <property type="entry name" value="CalX-like"/>
    <property type="match status" value="1"/>
</dbReference>
<dbReference type="InterPro" id="IPR000601">
    <property type="entry name" value="PKD_dom"/>
</dbReference>
<evidence type="ECO:0000256" key="4">
    <source>
        <dbReference type="ARBA" id="ARBA00022729"/>
    </source>
</evidence>
<evidence type="ECO:0000256" key="6">
    <source>
        <dbReference type="ARBA" id="ARBA00022833"/>
    </source>
</evidence>
<proteinExistence type="inferred from homology"/>
<keyword evidence="5" id="KW-0378">Hydrolase</keyword>
<evidence type="ECO:0000256" key="5">
    <source>
        <dbReference type="ARBA" id="ARBA00022801"/>
    </source>
</evidence>
<feature type="signal peptide" evidence="9">
    <location>
        <begin position="1"/>
        <end position="27"/>
    </location>
</feature>
<evidence type="ECO:0000256" key="9">
    <source>
        <dbReference type="SAM" id="SignalP"/>
    </source>
</evidence>
<evidence type="ECO:0000256" key="8">
    <source>
        <dbReference type="ARBA" id="ARBA00023157"/>
    </source>
</evidence>
<reference evidence="11 12" key="1">
    <citation type="submission" date="2024-05" db="EMBL/GenBank/DDBJ databases">
        <authorList>
            <person name="Duchaud E."/>
        </authorList>
    </citation>
    <scope>NUCLEOTIDE SEQUENCE [LARGE SCALE GENOMIC DNA]</scope>
    <source>
        <strain evidence="11">Ena-SAMPLE-TAB-13-05-2024-13:56:06:370-140305</strain>
    </source>
</reference>
<dbReference type="CDD" id="cd00146">
    <property type="entry name" value="PKD"/>
    <property type="match status" value="1"/>
</dbReference>
<dbReference type="Pfam" id="PF20009">
    <property type="entry name" value="GEVED"/>
    <property type="match status" value="3"/>
</dbReference>
<dbReference type="PANTHER" id="PTHR47466:SF1">
    <property type="entry name" value="METALLOPROTEASE MEP1 (AFU_ORTHOLOGUE AFUA_1G07730)-RELATED"/>
    <property type="match status" value="1"/>
</dbReference>
<dbReference type="SUPFAM" id="SSF55486">
    <property type="entry name" value="Metalloproteases ('zincins'), catalytic domain"/>
    <property type="match status" value="1"/>
</dbReference>
<evidence type="ECO:0000256" key="2">
    <source>
        <dbReference type="ARBA" id="ARBA00022670"/>
    </source>
</evidence>
<name>A0ABM9PHX0_9FLAO</name>
<organism evidence="11 12">
    <name type="scientific">Tenacibaculum vairaonense</name>
    <dbReference type="NCBI Taxonomy" id="3137860"/>
    <lineage>
        <taxon>Bacteria</taxon>
        <taxon>Pseudomonadati</taxon>
        <taxon>Bacteroidota</taxon>
        <taxon>Flavobacteriia</taxon>
        <taxon>Flavobacteriales</taxon>
        <taxon>Flavobacteriaceae</taxon>
        <taxon>Tenacibaculum</taxon>
    </lineage>
</organism>
<keyword evidence="12" id="KW-1185">Reference proteome</keyword>
<dbReference type="NCBIfam" id="TIGR04183">
    <property type="entry name" value="Por_Secre_tail"/>
    <property type="match status" value="1"/>
</dbReference>
<dbReference type="Proteomes" id="UP001497602">
    <property type="component" value="Unassembled WGS sequence"/>
</dbReference>
<protein>
    <submittedName>
        <fullName evidence="11">T9SS type A sorting domain-containing protein</fullName>
    </submittedName>
</protein>
<dbReference type="InterPro" id="IPR013783">
    <property type="entry name" value="Ig-like_fold"/>
</dbReference>
<evidence type="ECO:0000256" key="7">
    <source>
        <dbReference type="ARBA" id="ARBA00023049"/>
    </source>
</evidence>
<keyword evidence="8" id="KW-1015">Disulfide bond</keyword>
<dbReference type="InterPro" id="IPR038081">
    <property type="entry name" value="CalX-like_sf"/>
</dbReference>
<keyword evidence="3" id="KW-0479">Metal-binding</keyword>
<comment type="similarity">
    <text evidence="1">Belongs to the peptidase M43B family.</text>
</comment>
<feature type="domain" description="PKD" evidence="10">
    <location>
        <begin position="618"/>
        <end position="697"/>
    </location>
</feature>
<dbReference type="SUPFAM" id="SSF49299">
    <property type="entry name" value="PKD domain"/>
    <property type="match status" value="1"/>
</dbReference>
<gene>
    <name evidence="11" type="ORF">T190115A13A_130070</name>
</gene>
<dbReference type="InterPro" id="IPR008754">
    <property type="entry name" value="Peptidase_M43"/>
</dbReference>
<comment type="caution">
    <text evidence="11">The sequence shown here is derived from an EMBL/GenBank/DDBJ whole genome shotgun (WGS) entry which is preliminary data.</text>
</comment>
<sequence>MSLFNLPKQLIVLALSFISLISTNSLAQEFNENTCGTDKAIKELYKLNPQAKTELQQLRKQINSNQFRKMNKAKSYVVPVVFHVFGKTYNGGTTVTLDIIKEALKLTNQDFQGLNADYTTIDAPFDAIKQPLDITFKLAQLDPNGNPTTGVVFYNEASGMANYNSPEVKRVAWDNYKYCNIYITRDLEGDGDFYKSGVAWYPSKSMSDQNIARIVYNGSYLGKNTNENFRSVLTHEFGHYLDLPHTFDKGICNNNPNDGDGVADTPSQKKNSSGTRCRVIKNCLNQEINNENFMDYTDCYKMFTKGQVDRMVNALENSVARNTLWTEENLIATGLATAQNARVVASSTTFEERFLNDGIIEKTIDITCEDCTFSKSSGEFAIGIDYIIDNLPTGLTSKIEATSNTKATITLRGTATNHEAINSTENLIVNFLNNMITGGVDQLFNKKLKFTVAFKDEYTEYCNVNIRYATYGHITKVDFNGTINETAYEGTTDNTSKIKFVTQKGKTYPLSITTNKGKGGDGDNFRIQIWFDWNKNFIYEDNELVESHTYANSQANAQGNYTHNTNITIPNSINIDETAFRVLVHYVQREEGDSACSTIDSGESEDYGISITDDNTPFSVEFYGTPTIVNFSDKVNFADNSTAGGSNTITSWKWTFQGGTPSSSNKRNPQGILFKEAGKYDVTLEVTNSKGETKTLTKPQYITSQLKYCDSSPEFGSYFSVNNVKLATINHKPRTSVYDNYFNSVSTELKAGDTYPITIKAEKGNGGNGDLNRVRVWADWNYDSQFTSNELLVSKEVKVSDYNANGEYEFTENITVPNSAVIGKKLGLRVTGHLVKNDAGENACGKYESGNTADYGLIISNDIDDTPSKINSISNVTGVEGNNFQHTVVLSTASSQSVSFPMRINGISADSNVDFQAPTFSNNVTFDGTNITIPSGISRFTITIPTIDDDIVEDNETYKITSGSISGTGTITDNDKDTNPDGDYCPASTLRDDSYITKVTFGNVNNTSDFKAYSNYTNQFDTFKSGDTFSIAIETKNETWDSNVIVVWIDWNNNKRFEAQEQVYKKSGIGPYNTNITVPNNAITATPLRMRIRKAYGKSDISACGEDSGIGEVEDYSIMVSDNTASISDAIYNNKVVVYPIPTKENIFLITPSNKSLDLQVVNMEGKLIYTTAKTPIQHKVELNLPQLPNGMYFIKGKQENNFLFKKIIIVK</sequence>
<evidence type="ECO:0000256" key="1">
    <source>
        <dbReference type="ARBA" id="ARBA00008721"/>
    </source>
</evidence>
<dbReference type="Gene3D" id="2.60.40.2030">
    <property type="match status" value="1"/>
</dbReference>
<dbReference type="SMART" id="SM00089">
    <property type="entry name" value="PKD"/>
    <property type="match status" value="1"/>
</dbReference>
<dbReference type="InterPro" id="IPR024079">
    <property type="entry name" value="MetalloPept_cat_dom_sf"/>
</dbReference>
<dbReference type="PROSITE" id="PS50093">
    <property type="entry name" value="PKD"/>
    <property type="match status" value="1"/>
</dbReference>
<evidence type="ECO:0000313" key="12">
    <source>
        <dbReference type="Proteomes" id="UP001497602"/>
    </source>
</evidence>
<keyword evidence="6" id="KW-0862">Zinc</keyword>
<dbReference type="InterPro" id="IPR035986">
    <property type="entry name" value="PKD_dom_sf"/>
</dbReference>
<evidence type="ECO:0000313" key="11">
    <source>
        <dbReference type="EMBL" id="CAL2105195.1"/>
    </source>
</evidence>
<dbReference type="Pfam" id="PF05572">
    <property type="entry name" value="Peptidase_M43"/>
    <property type="match status" value="1"/>
</dbReference>
<dbReference type="Gene3D" id="2.60.40.10">
    <property type="entry name" value="Immunoglobulins"/>
    <property type="match status" value="1"/>
</dbReference>
<keyword evidence="4 9" id="KW-0732">Signal</keyword>
<keyword evidence="7" id="KW-0482">Metalloprotease</keyword>
<dbReference type="Pfam" id="PF18911">
    <property type="entry name" value="PKD_4"/>
    <property type="match status" value="1"/>
</dbReference>
<dbReference type="EMBL" id="CAXJRC010000004">
    <property type="protein sequence ID" value="CAL2105195.1"/>
    <property type="molecule type" value="Genomic_DNA"/>
</dbReference>
<dbReference type="InterPro" id="IPR045474">
    <property type="entry name" value="GEVED"/>
</dbReference>
<evidence type="ECO:0000259" key="10">
    <source>
        <dbReference type="PROSITE" id="PS50093"/>
    </source>
</evidence>
<dbReference type="Pfam" id="PF18962">
    <property type="entry name" value="Por_Secre_tail"/>
    <property type="match status" value="1"/>
</dbReference>
<keyword evidence="2" id="KW-0645">Protease</keyword>
<accession>A0ABM9PHX0</accession>
<dbReference type="RefSeq" id="WP_348737016.1">
    <property type="nucleotide sequence ID" value="NZ_CAXJRC010000004.1"/>
</dbReference>
<dbReference type="InterPro" id="IPR022409">
    <property type="entry name" value="PKD/Chitinase_dom"/>
</dbReference>
<dbReference type="Gene3D" id="3.40.390.10">
    <property type="entry name" value="Collagenase (Catalytic Domain)"/>
    <property type="match status" value="1"/>
</dbReference>
<evidence type="ECO:0000256" key="3">
    <source>
        <dbReference type="ARBA" id="ARBA00022723"/>
    </source>
</evidence>
<dbReference type="PANTHER" id="PTHR47466">
    <property type="match status" value="1"/>
</dbReference>